<evidence type="ECO:0000313" key="3">
    <source>
        <dbReference type="Proteomes" id="UP000030185"/>
    </source>
</evidence>
<keyword evidence="1" id="KW-1133">Transmembrane helix</keyword>
<sequence length="125" mass="14234">MAKLKIIGLIVIVVILGVGGYFLFGNYSDGYRAGTMIKFSKRGVLFKTYEGELNLGMVLNEQQPSVSVSNIWKFSVKGSEDELKSKLQNALLNGKRVKVHYNEKFFQFDWRGDTKYIVDEVEILD</sequence>
<protein>
    <recommendedName>
        <fullName evidence="4">6-phosphogluconate dehydrogenase</fullName>
    </recommendedName>
</protein>
<dbReference type="AlphaFoldDB" id="A0A098LHI6"/>
<evidence type="ECO:0000256" key="1">
    <source>
        <dbReference type="SAM" id="Phobius"/>
    </source>
</evidence>
<dbReference type="STRING" id="153721.MYP_2842"/>
<reference evidence="2 3" key="1">
    <citation type="submission" date="2014-09" db="EMBL/GenBank/DDBJ databases">
        <title>Sporocytophaga myxococcoides PG-01 genome sequencing.</title>
        <authorList>
            <person name="Liu L."/>
            <person name="Gao P.J."/>
            <person name="Chen G.J."/>
            <person name="Wang L.S."/>
        </authorList>
    </citation>
    <scope>NUCLEOTIDE SEQUENCE [LARGE SCALE GENOMIC DNA]</scope>
    <source>
        <strain evidence="2 3">PG-01</strain>
    </source>
</reference>
<evidence type="ECO:0000313" key="2">
    <source>
        <dbReference type="EMBL" id="GAL85613.1"/>
    </source>
</evidence>
<organism evidence="2 3">
    <name type="scientific">Sporocytophaga myxococcoides</name>
    <dbReference type="NCBI Taxonomy" id="153721"/>
    <lineage>
        <taxon>Bacteria</taxon>
        <taxon>Pseudomonadati</taxon>
        <taxon>Bacteroidota</taxon>
        <taxon>Cytophagia</taxon>
        <taxon>Cytophagales</taxon>
        <taxon>Cytophagaceae</taxon>
        <taxon>Sporocytophaga</taxon>
    </lineage>
</organism>
<proteinExistence type="predicted"/>
<dbReference type="OrthoDB" id="9794557at2"/>
<evidence type="ECO:0008006" key="4">
    <source>
        <dbReference type="Google" id="ProtNLM"/>
    </source>
</evidence>
<gene>
    <name evidence="2" type="ORF">MYP_2842</name>
</gene>
<dbReference type="Proteomes" id="UP000030185">
    <property type="component" value="Unassembled WGS sequence"/>
</dbReference>
<keyword evidence="3" id="KW-1185">Reference proteome</keyword>
<accession>A0A098LHI6</accession>
<keyword evidence="1" id="KW-0472">Membrane</keyword>
<feature type="transmembrane region" description="Helical" evidence="1">
    <location>
        <begin position="6"/>
        <end position="24"/>
    </location>
</feature>
<dbReference type="EMBL" id="BBLT01000005">
    <property type="protein sequence ID" value="GAL85613.1"/>
    <property type="molecule type" value="Genomic_DNA"/>
</dbReference>
<comment type="caution">
    <text evidence="2">The sequence shown here is derived from an EMBL/GenBank/DDBJ whole genome shotgun (WGS) entry which is preliminary data.</text>
</comment>
<dbReference type="eggNOG" id="ENOG5031C6A">
    <property type="taxonomic scope" value="Bacteria"/>
</dbReference>
<keyword evidence="1" id="KW-0812">Transmembrane</keyword>
<name>A0A098LHI6_9BACT</name>
<dbReference type="RefSeq" id="WP_045464701.1">
    <property type="nucleotide sequence ID" value="NZ_BBLT01000005.1"/>
</dbReference>